<comment type="caution">
    <text evidence="1">The sequence shown here is derived from an EMBL/GenBank/DDBJ whole genome shotgun (WGS) entry which is preliminary data.</text>
</comment>
<evidence type="ECO:0000313" key="1">
    <source>
        <dbReference type="EMBL" id="PIR87479.1"/>
    </source>
</evidence>
<dbReference type="AlphaFoldDB" id="A0A2H0UM33"/>
<organism evidence="1 2">
    <name type="scientific">Candidatus Harrisonbacteria bacterium CG10_big_fil_rev_8_21_14_0_10_49_15</name>
    <dbReference type="NCBI Taxonomy" id="1974587"/>
    <lineage>
        <taxon>Bacteria</taxon>
        <taxon>Candidatus Harrisoniibacteriota</taxon>
    </lineage>
</organism>
<proteinExistence type="predicted"/>
<gene>
    <name evidence="1" type="ORF">COU11_00475</name>
</gene>
<evidence type="ECO:0008006" key="3">
    <source>
        <dbReference type="Google" id="ProtNLM"/>
    </source>
</evidence>
<sequence length="135" mass="15774">MNIYLDIDGVLITKKGKPANGLFEFLEYVTGNYTCYWLTTHCRDGTPERAVEYVNKIGGIDKELLEKIKPCKPWATFKTEAIDFSEPFIWLDDNLFEGERRALNERGMLQNMEYFDLVHDPNQLVKIMAEMKRKS</sequence>
<name>A0A2H0UM33_9BACT</name>
<dbReference type="EMBL" id="PFBD01000002">
    <property type="protein sequence ID" value="PIR87479.1"/>
    <property type="molecule type" value="Genomic_DNA"/>
</dbReference>
<dbReference type="Proteomes" id="UP000229526">
    <property type="component" value="Unassembled WGS sequence"/>
</dbReference>
<protein>
    <recommendedName>
        <fullName evidence="3">FCP1 homology domain-containing protein</fullName>
    </recommendedName>
</protein>
<evidence type="ECO:0000313" key="2">
    <source>
        <dbReference type="Proteomes" id="UP000229526"/>
    </source>
</evidence>
<reference evidence="2" key="1">
    <citation type="submission" date="2017-09" db="EMBL/GenBank/DDBJ databases">
        <title>Depth-based differentiation of microbial function through sediment-hosted aquifers and enrichment of novel symbionts in the deep terrestrial subsurface.</title>
        <authorList>
            <person name="Probst A.J."/>
            <person name="Ladd B."/>
            <person name="Jarett J.K."/>
            <person name="Geller-Mcgrath D.E."/>
            <person name="Sieber C.M.K."/>
            <person name="Emerson J.B."/>
            <person name="Anantharaman K."/>
            <person name="Thomas B.C."/>
            <person name="Malmstrom R."/>
            <person name="Stieglmeier M."/>
            <person name="Klingl A."/>
            <person name="Woyke T."/>
            <person name="Ryan C.M."/>
            <person name="Banfield J.F."/>
        </authorList>
    </citation>
    <scope>NUCLEOTIDE SEQUENCE [LARGE SCALE GENOMIC DNA]</scope>
</reference>
<accession>A0A2H0UM33</accession>